<dbReference type="PROSITE" id="PS50102">
    <property type="entry name" value="RRM"/>
    <property type="match status" value="1"/>
</dbReference>
<feature type="region of interest" description="Disordered" evidence="2">
    <location>
        <begin position="1149"/>
        <end position="1173"/>
    </location>
</feature>
<evidence type="ECO:0000313" key="5">
    <source>
        <dbReference type="Proteomes" id="UP000825935"/>
    </source>
</evidence>
<dbReference type="EMBL" id="CM035411">
    <property type="protein sequence ID" value="KAH7434863.1"/>
    <property type="molecule type" value="Genomic_DNA"/>
</dbReference>
<dbReference type="InterPro" id="IPR000504">
    <property type="entry name" value="RRM_dom"/>
</dbReference>
<keyword evidence="5" id="KW-1185">Reference proteome</keyword>
<evidence type="ECO:0000259" key="3">
    <source>
        <dbReference type="PROSITE" id="PS50102"/>
    </source>
</evidence>
<evidence type="ECO:0000256" key="2">
    <source>
        <dbReference type="SAM" id="MobiDB-lite"/>
    </source>
</evidence>
<dbReference type="InterPro" id="IPR035979">
    <property type="entry name" value="RBD_domain_sf"/>
</dbReference>
<feature type="region of interest" description="Disordered" evidence="2">
    <location>
        <begin position="420"/>
        <end position="450"/>
    </location>
</feature>
<gene>
    <name evidence="4" type="ORF">KP509_06G038500</name>
</gene>
<feature type="region of interest" description="Disordered" evidence="2">
    <location>
        <begin position="1"/>
        <end position="30"/>
    </location>
</feature>
<protein>
    <recommendedName>
        <fullName evidence="3">RRM domain-containing protein</fullName>
    </recommendedName>
</protein>
<dbReference type="AlphaFoldDB" id="A0A8T2UM42"/>
<dbReference type="GO" id="GO:0003723">
    <property type="term" value="F:RNA binding"/>
    <property type="evidence" value="ECO:0007669"/>
    <property type="project" value="UniProtKB-UniRule"/>
</dbReference>
<keyword evidence="1" id="KW-0694">RNA-binding</keyword>
<organism evidence="4 5">
    <name type="scientific">Ceratopteris richardii</name>
    <name type="common">Triangle waterfern</name>
    <dbReference type="NCBI Taxonomy" id="49495"/>
    <lineage>
        <taxon>Eukaryota</taxon>
        <taxon>Viridiplantae</taxon>
        <taxon>Streptophyta</taxon>
        <taxon>Embryophyta</taxon>
        <taxon>Tracheophyta</taxon>
        <taxon>Polypodiopsida</taxon>
        <taxon>Polypodiidae</taxon>
        <taxon>Polypodiales</taxon>
        <taxon>Pteridineae</taxon>
        <taxon>Pteridaceae</taxon>
        <taxon>Parkerioideae</taxon>
        <taxon>Ceratopteris</taxon>
    </lineage>
</organism>
<dbReference type="InterPro" id="IPR012677">
    <property type="entry name" value="Nucleotide-bd_a/b_plait_sf"/>
</dbReference>
<dbReference type="OrthoDB" id="1907270at2759"/>
<dbReference type="SUPFAM" id="SSF54928">
    <property type="entry name" value="RNA-binding domain, RBD"/>
    <property type="match status" value="1"/>
</dbReference>
<dbReference type="Proteomes" id="UP000825935">
    <property type="component" value="Chromosome 6"/>
</dbReference>
<reference evidence="4" key="1">
    <citation type="submission" date="2021-08" db="EMBL/GenBank/DDBJ databases">
        <title>WGS assembly of Ceratopteris richardii.</title>
        <authorList>
            <person name="Marchant D.B."/>
            <person name="Chen G."/>
            <person name="Jenkins J."/>
            <person name="Shu S."/>
            <person name="Leebens-Mack J."/>
            <person name="Grimwood J."/>
            <person name="Schmutz J."/>
            <person name="Soltis P."/>
            <person name="Soltis D."/>
            <person name="Chen Z.-H."/>
        </authorList>
    </citation>
    <scope>NUCLEOTIDE SEQUENCE</scope>
    <source>
        <strain evidence="4">Whitten #5841</strain>
        <tissue evidence="4">Leaf</tissue>
    </source>
</reference>
<evidence type="ECO:0000313" key="4">
    <source>
        <dbReference type="EMBL" id="KAH7434863.1"/>
    </source>
</evidence>
<accession>A0A8T2UM42</accession>
<feature type="region of interest" description="Disordered" evidence="2">
    <location>
        <begin position="298"/>
        <end position="327"/>
    </location>
</feature>
<sequence length="1204" mass="133428">MATMDGLPVKEDARNSVQRPRAAPTESKLKSPFIREFARQVRVRAKRAGRHVRPQVYLRKPQASVSKVKDFEEPVAEDLCKSADEGCAKGISNETNIEKDGEMYNGVHGEEGADLECKSSRMWQALEDDGPSIANVITTEEKGGEISIEDGELDASQYVDCYAAIQEGVTNASFEQLKSSENELPTNSCGPAELDSTYKECSNVAVHESFAVKAPDKSFTKGFANDRCYDHDVTEGVASNSKPRLYKNRELTYSRRERRECSPYRRHSSRACSLSTAQEGGAMSDVKEHTVLETLLPDEPSGFNFDGGSDGASDHVSGRRPAGIRKPVLERIAKSSWKKADVFEGEDRGHSEGPELSGSESAHSQRGGRRRYQNGHFAKHFSPSTPGGGNQFTDQVPSVLCDAEVGNVWHIGKRAEQAKFDEDARLPGPPKARFKERRSVQQSHEPPDYYVRDSPSASYLPYSHLIPLNWRWSERADINNESTNRMVVAKERSVFVGCIPDGVTDLEELLNNLMDTFLERFDFAPAVFGQIESVKCMTDFAFIELASDKVAQIVLAANQLDVYEWGVGGYHLNIQGCTSTCTSVRPSVEYLPLKPARVLFVGNIPKSSWHQELLEDFFSRMLQGSDGPCVPKYVVSVLLIPDSCDAYVEVASEIMADALIFKCTKNPEYLKEIGEDVFICRDVASIPLMSRHKGNIYPQRCLVVAVPPGGEELKINNVVKVFLDVLPFIAKKNNQAGYLEFVLIEPGKDYAFFQFNSEMFVDAIMDEYIESTQIFLCRGSPASYIILRPPQYVRPGATYRSGRIFKLPAPHTYGSEMARRRQAQKASQDPTVIYVPRRFGDEPVKRPDFILSLGSSPPPKAKWDGLTASGCCASDPECMIVVKGLPRGLSFKLARGALNELFERLLCDSGLLEAGKLTVTYLDRDGNLDVASLSDPDLVSAVLSYDSTFIVAGEEIRLFPYDRKGFHRGNSADLSGGPCEISSLSDEGSPGCMLMRNGNNEGMDHVFQQPRRWGHADFEGESLPKYSANLQGLPGKRSKNFNTPANEWDHEDGWNGPSTSKQCYRGFGNTQTWHGINGQHQAWDVPSRSGGQGVMQPDNLRCQGNNPRLRIHGQKMTGNLRTETGNGDAGTRFKDRRVTENGFRILSREGRRTVQQGGGPYVQESGGNSGMGNLSVIRKRKLPFAGPGHVTGFNNKMRRTAQFP</sequence>
<evidence type="ECO:0000256" key="1">
    <source>
        <dbReference type="PROSITE-ProRule" id="PRU00176"/>
    </source>
</evidence>
<name>A0A8T2UM42_CERRI</name>
<feature type="region of interest" description="Disordered" evidence="2">
    <location>
        <begin position="376"/>
        <end position="395"/>
    </location>
</feature>
<feature type="compositionally biased region" description="Basic and acidic residues" evidence="2">
    <location>
        <begin position="341"/>
        <end position="353"/>
    </location>
</feature>
<dbReference type="Gene3D" id="3.30.70.330">
    <property type="match status" value="1"/>
</dbReference>
<feature type="region of interest" description="Disordered" evidence="2">
    <location>
        <begin position="341"/>
        <end position="370"/>
    </location>
</feature>
<proteinExistence type="predicted"/>
<comment type="caution">
    <text evidence="4">The sequence shown here is derived from an EMBL/GenBank/DDBJ whole genome shotgun (WGS) entry which is preliminary data.</text>
</comment>
<feature type="domain" description="RRM" evidence="3">
    <location>
        <begin position="492"/>
        <end position="579"/>
    </location>
</feature>